<name>A0A8V1AC59_CHICK</name>
<reference evidence="11" key="1">
    <citation type="submission" date="2020-11" db="EMBL/GenBank/DDBJ databases">
        <title>Gallus gallus (Chicken) genome, bGalGal1, GRCg7b, maternal haplotype autosomes + Z &amp; W.</title>
        <authorList>
            <person name="Warren W."/>
            <person name="Formenti G."/>
            <person name="Fedrigo O."/>
            <person name="Haase B."/>
            <person name="Mountcastle J."/>
            <person name="Balacco J."/>
            <person name="Tracey A."/>
            <person name="Schneider V."/>
            <person name="Okimoto R."/>
            <person name="Cheng H."/>
            <person name="Hawken R."/>
            <person name="Howe K."/>
            <person name="Jarvis E.D."/>
        </authorList>
    </citation>
    <scope>NUCLEOTIDE SEQUENCE [LARGE SCALE GENOMIC DNA]</scope>
    <source>
        <strain evidence="11">Broiler</strain>
    </source>
</reference>
<dbReference type="Gene3D" id="2.40.160.10">
    <property type="entry name" value="Porin"/>
    <property type="match status" value="1"/>
</dbReference>
<keyword evidence="5" id="KW-0812">Transmembrane</keyword>
<dbReference type="Ensembl" id="ENSGALT00010066667.1">
    <property type="protein sequence ID" value="ENSGALP00010040815.1"/>
    <property type="gene ID" value="ENSGALG00010027524.1"/>
</dbReference>
<evidence type="ECO:0000256" key="3">
    <source>
        <dbReference type="ARBA" id="ARBA00022448"/>
    </source>
</evidence>
<keyword evidence="6" id="KW-1000">Mitochondrion outer membrane</keyword>
<evidence type="ECO:0007829" key="13">
    <source>
        <dbReference type="PeptideAtlas" id="A0A8V1AC59"/>
    </source>
</evidence>
<evidence type="ECO:0000256" key="9">
    <source>
        <dbReference type="ARBA" id="ARBA00023136"/>
    </source>
</evidence>
<dbReference type="GO" id="GO:0030150">
    <property type="term" value="P:protein import into mitochondrial matrix"/>
    <property type="evidence" value="ECO:0007669"/>
    <property type="project" value="InterPro"/>
</dbReference>
<dbReference type="Pfam" id="PF01459">
    <property type="entry name" value="Porin_3"/>
    <property type="match status" value="1"/>
</dbReference>
<organism evidence="11 12">
    <name type="scientific">Gallus gallus</name>
    <name type="common">Chicken</name>
    <dbReference type="NCBI Taxonomy" id="9031"/>
    <lineage>
        <taxon>Eukaryota</taxon>
        <taxon>Metazoa</taxon>
        <taxon>Chordata</taxon>
        <taxon>Craniata</taxon>
        <taxon>Vertebrata</taxon>
        <taxon>Euteleostomi</taxon>
        <taxon>Archelosauria</taxon>
        <taxon>Archosauria</taxon>
        <taxon>Dinosauria</taxon>
        <taxon>Saurischia</taxon>
        <taxon>Theropoda</taxon>
        <taxon>Coelurosauria</taxon>
        <taxon>Aves</taxon>
        <taxon>Neognathae</taxon>
        <taxon>Galloanserae</taxon>
        <taxon>Galliformes</taxon>
        <taxon>Phasianidae</taxon>
        <taxon>Phasianinae</taxon>
        <taxon>Gallus</taxon>
    </lineage>
</organism>
<dbReference type="GO" id="GO:0008320">
    <property type="term" value="F:protein transmembrane transporter activity"/>
    <property type="evidence" value="ECO:0007669"/>
    <property type="project" value="InterPro"/>
</dbReference>
<proteinExistence type="evidence at protein level"/>
<dbReference type="InterPro" id="IPR023614">
    <property type="entry name" value="Porin_dom_sf"/>
</dbReference>
<keyword evidence="13" id="KW-1267">Proteomics identification</keyword>
<dbReference type="PANTHER" id="PTHR10802">
    <property type="entry name" value="MITOCHONDRIAL IMPORT RECEPTOR SUBUNIT TOM40"/>
    <property type="match status" value="1"/>
</dbReference>
<dbReference type="AlphaFoldDB" id="A0A8V1AC59"/>
<feature type="region of interest" description="Disordered" evidence="10">
    <location>
        <begin position="1"/>
        <end position="26"/>
    </location>
</feature>
<evidence type="ECO:0000256" key="8">
    <source>
        <dbReference type="ARBA" id="ARBA00023128"/>
    </source>
</evidence>
<comment type="subcellular location">
    <subcellularLocation>
        <location evidence="1">Mitochondrion outer membrane</location>
        <topology evidence="1">Multi-pass membrane protein</topology>
    </subcellularLocation>
</comment>
<evidence type="ECO:0000256" key="10">
    <source>
        <dbReference type="SAM" id="MobiDB-lite"/>
    </source>
</evidence>
<accession>A0A8V1AC59</accession>
<dbReference type="Proteomes" id="UP000000539">
    <property type="component" value="Chromosome 25"/>
</dbReference>
<evidence type="ECO:0000256" key="4">
    <source>
        <dbReference type="ARBA" id="ARBA00022452"/>
    </source>
</evidence>
<dbReference type="GeneTree" id="ENSGT00390000003308"/>
<keyword evidence="8" id="KW-0496">Mitochondrion</keyword>
<evidence type="ECO:0000256" key="7">
    <source>
        <dbReference type="ARBA" id="ARBA00022927"/>
    </source>
</evidence>
<comment type="similarity">
    <text evidence="2">Belongs to the Tom40 family.</text>
</comment>
<reference evidence="11" key="3">
    <citation type="submission" date="2025-09" db="UniProtKB">
        <authorList>
            <consortium name="Ensembl"/>
        </authorList>
    </citation>
    <scope>IDENTIFICATION</scope>
    <source>
        <strain evidence="11">broiler</strain>
    </source>
</reference>
<keyword evidence="7" id="KW-0653">Protein transport</keyword>
<dbReference type="CDD" id="cd07305">
    <property type="entry name" value="Porin3_Tom40"/>
    <property type="match status" value="1"/>
</dbReference>
<reference evidence="11" key="2">
    <citation type="submission" date="2025-08" db="UniProtKB">
        <authorList>
            <consortium name="Ensembl"/>
        </authorList>
    </citation>
    <scope>IDENTIFICATION</scope>
    <source>
        <strain evidence="11">broiler</strain>
    </source>
</reference>
<keyword evidence="12" id="KW-1185">Reference proteome</keyword>
<evidence type="ECO:0000313" key="11">
    <source>
        <dbReference type="Ensembl" id="ENSGALP00010040815.1"/>
    </source>
</evidence>
<dbReference type="GO" id="GO:0005741">
    <property type="term" value="C:mitochondrial outer membrane"/>
    <property type="evidence" value="ECO:0007669"/>
    <property type="project" value="UniProtKB-SubCell"/>
</dbReference>
<sequence>MGNAWGPAAPRAPRRGENLGNPGSFDELHRQCKEVFPQQMEGVKLIVNKALSSHFQVTHTVHMSTLGPSNYHFNATFVGDRQLGPTEAFPTLVGDMDNSGSLNAQILHLLAERIRTKAVFQTHQAKFVTWQFDGEYRGDDCTATLTLGNPDLLGGSVILVAHFLQSVTPRLVLGGEMVYHRRPGEEGAILTLAGKYTGMGAAGHGDTTLSPGMSPRPSICFFSSSFQLGGDAQCRLWWCPCELLPQSQRAGAGRGGAGGQHAAAGHHLRLWLPAQPAAGQRRLQRAPGQ</sequence>
<keyword evidence="9" id="KW-0472">Membrane</keyword>
<dbReference type="InterPro" id="IPR037930">
    <property type="entry name" value="Tom40"/>
</dbReference>
<dbReference type="OrthoDB" id="19656at2759"/>
<dbReference type="InterPro" id="IPR027246">
    <property type="entry name" value="Porin_Euk/Tom40"/>
</dbReference>
<evidence type="ECO:0000256" key="1">
    <source>
        <dbReference type="ARBA" id="ARBA00004374"/>
    </source>
</evidence>
<keyword evidence="4" id="KW-1134">Transmembrane beta strand</keyword>
<protein>
    <submittedName>
        <fullName evidence="11">Translocase of outer mitochondrial membrane 40 like</fullName>
    </submittedName>
</protein>
<gene>
    <name evidence="11" type="primary">TOMM40L</name>
</gene>
<evidence type="ECO:0000256" key="2">
    <source>
        <dbReference type="ARBA" id="ARBA00010510"/>
    </source>
</evidence>
<evidence type="ECO:0000256" key="6">
    <source>
        <dbReference type="ARBA" id="ARBA00022787"/>
    </source>
</evidence>
<evidence type="ECO:0000313" key="12">
    <source>
        <dbReference type="Proteomes" id="UP000000539"/>
    </source>
</evidence>
<keyword evidence="3" id="KW-0813">Transport</keyword>
<evidence type="ECO:0000256" key="5">
    <source>
        <dbReference type="ARBA" id="ARBA00022692"/>
    </source>
</evidence>